<dbReference type="Pfam" id="PF16087">
    <property type="entry name" value="DUF4817"/>
    <property type="match status" value="1"/>
</dbReference>
<dbReference type="InParanoid" id="A0A2J7PTC9"/>
<dbReference type="SUPFAM" id="SSF46689">
    <property type="entry name" value="Homeodomain-like"/>
    <property type="match status" value="1"/>
</dbReference>
<feature type="domain" description="DUF4817" evidence="2">
    <location>
        <begin position="6"/>
        <end position="61"/>
    </location>
</feature>
<organism evidence="3 4">
    <name type="scientific">Cryptotermes secundus</name>
    <dbReference type="NCBI Taxonomy" id="105785"/>
    <lineage>
        <taxon>Eukaryota</taxon>
        <taxon>Metazoa</taxon>
        <taxon>Ecdysozoa</taxon>
        <taxon>Arthropoda</taxon>
        <taxon>Hexapoda</taxon>
        <taxon>Insecta</taxon>
        <taxon>Pterygota</taxon>
        <taxon>Neoptera</taxon>
        <taxon>Polyneoptera</taxon>
        <taxon>Dictyoptera</taxon>
        <taxon>Blattodea</taxon>
        <taxon>Blattoidea</taxon>
        <taxon>Termitoidae</taxon>
        <taxon>Kalotermitidae</taxon>
        <taxon>Cryptotermitinae</taxon>
        <taxon>Cryptotermes</taxon>
    </lineage>
</organism>
<comment type="caution">
    <text evidence="3">The sequence shown here is derived from an EMBL/GenBank/DDBJ whole genome shotgun (WGS) entry which is preliminary data.</text>
</comment>
<dbReference type="PANTHER" id="PTHR47326:SF1">
    <property type="entry name" value="HTH PSQ-TYPE DOMAIN-CONTAINING PROTEIN"/>
    <property type="match status" value="1"/>
</dbReference>
<dbReference type="Gene3D" id="3.30.420.10">
    <property type="entry name" value="Ribonuclease H-like superfamily/Ribonuclease H"/>
    <property type="match status" value="1"/>
</dbReference>
<comment type="subcellular location">
    <subcellularLocation>
        <location evidence="1">Nucleus</location>
    </subcellularLocation>
</comment>
<dbReference type="EMBL" id="NEVH01021586">
    <property type="protein sequence ID" value="PNF19588.1"/>
    <property type="molecule type" value="Genomic_DNA"/>
</dbReference>
<dbReference type="AlphaFoldDB" id="A0A2J7PTC9"/>
<proteinExistence type="predicted"/>
<dbReference type="InterPro" id="IPR032135">
    <property type="entry name" value="DUF4817"/>
</dbReference>
<evidence type="ECO:0000313" key="3">
    <source>
        <dbReference type="EMBL" id="PNF19588.1"/>
    </source>
</evidence>
<evidence type="ECO:0000259" key="2">
    <source>
        <dbReference type="Pfam" id="PF16087"/>
    </source>
</evidence>
<dbReference type="PANTHER" id="PTHR47326">
    <property type="entry name" value="TRANSPOSABLE ELEMENT TC3 TRANSPOSASE-LIKE PROTEIN"/>
    <property type="match status" value="1"/>
</dbReference>
<name>A0A2J7PTC9_9NEOP</name>
<dbReference type="InterPro" id="IPR036397">
    <property type="entry name" value="RNaseH_sf"/>
</dbReference>
<dbReference type="Proteomes" id="UP000235965">
    <property type="component" value="Unassembled WGS sequence"/>
</dbReference>
<dbReference type="STRING" id="105785.A0A2J7PTC9"/>
<dbReference type="GO" id="GO:0003676">
    <property type="term" value="F:nucleic acid binding"/>
    <property type="evidence" value="ECO:0007669"/>
    <property type="project" value="InterPro"/>
</dbReference>
<protein>
    <recommendedName>
        <fullName evidence="2">DUF4817 domain-containing protein</fullName>
    </recommendedName>
</protein>
<gene>
    <name evidence="3" type="ORF">B7P43_G17141</name>
</gene>
<reference evidence="3 4" key="1">
    <citation type="submission" date="2017-12" db="EMBL/GenBank/DDBJ databases">
        <title>Hemimetabolous genomes reveal molecular basis of termite eusociality.</title>
        <authorList>
            <person name="Harrison M.C."/>
            <person name="Jongepier E."/>
            <person name="Robertson H.M."/>
            <person name="Arning N."/>
            <person name="Bitard-Feildel T."/>
            <person name="Chao H."/>
            <person name="Childers C.P."/>
            <person name="Dinh H."/>
            <person name="Doddapaneni H."/>
            <person name="Dugan S."/>
            <person name="Gowin J."/>
            <person name="Greiner C."/>
            <person name="Han Y."/>
            <person name="Hu H."/>
            <person name="Hughes D.S.T."/>
            <person name="Huylmans A.-K."/>
            <person name="Kemena C."/>
            <person name="Kremer L.P.M."/>
            <person name="Lee S.L."/>
            <person name="Lopez-Ezquerra A."/>
            <person name="Mallet L."/>
            <person name="Monroy-Kuhn J.M."/>
            <person name="Moser A."/>
            <person name="Murali S.C."/>
            <person name="Muzny D.M."/>
            <person name="Otani S."/>
            <person name="Piulachs M.-D."/>
            <person name="Poelchau M."/>
            <person name="Qu J."/>
            <person name="Schaub F."/>
            <person name="Wada-Katsumata A."/>
            <person name="Worley K.C."/>
            <person name="Xie Q."/>
            <person name="Ylla G."/>
            <person name="Poulsen M."/>
            <person name="Gibbs R.A."/>
            <person name="Schal C."/>
            <person name="Richards S."/>
            <person name="Belles X."/>
            <person name="Korb J."/>
            <person name="Bornberg-Bauer E."/>
        </authorList>
    </citation>
    <scope>NUCLEOTIDE SEQUENCE [LARGE SCALE GENOMIC DNA]</scope>
    <source>
        <tissue evidence="3">Whole body</tissue>
    </source>
</reference>
<accession>A0A2J7PTC9</accession>
<evidence type="ECO:0000313" key="4">
    <source>
        <dbReference type="Proteomes" id="UP000235965"/>
    </source>
</evidence>
<keyword evidence="4" id="KW-1185">Reference proteome</keyword>
<evidence type="ECO:0000256" key="1">
    <source>
        <dbReference type="ARBA" id="ARBA00004123"/>
    </source>
</evidence>
<sequence length="202" mass="23769">MEQWNFREYVVAVRAYYRHGDSLVEAIREFRRHFNLAPRADALSKHAIRTWVQNFEETGSVGKKKSSGRPRSARTPENVEAVKASVLRSPHRSVRKVAAAVIVSHRSVQRIFYELKFHPYKLQLVQELKNNDHLLRRQFGYLKSVVYNTRSTTLAELRRRIKEEIAAIQTDTLLRAMRNFQDRLAECIRQDGHHLLNVIYKM</sequence>
<dbReference type="InterPro" id="IPR009057">
    <property type="entry name" value="Homeodomain-like_sf"/>
</dbReference>
<dbReference type="GO" id="GO:0005634">
    <property type="term" value="C:nucleus"/>
    <property type="evidence" value="ECO:0007669"/>
    <property type="project" value="UniProtKB-SubCell"/>
</dbReference>